<dbReference type="InterPro" id="IPR047109">
    <property type="entry name" value="CAD-like"/>
</dbReference>
<dbReference type="EMBL" id="JBBPBM010000018">
    <property type="protein sequence ID" value="KAK8555218.1"/>
    <property type="molecule type" value="Genomic_DNA"/>
</dbReference>
<keyword evidence="8" id="KW-1185">Reference proteome</keyword>
<sequence>MALSICTPWFMGIHQTKNDLGMSKYPMVPGHEVVGEVVEVGSDVTNFRVGEIVGVGCVVACCRSYLPCNTENEQYCLKKILSYNDVYTDGKPTQGGFVGSMVVHQK</sequence>
<name>A0ABR2E8X9_9ROSI</name>
<comment type="caution">
    <text evidence="7">The sequence shown here is derived from an EMBL/GenBank/DDBJ whole genome shotgun (WGS) entry which is preliminary data.</text>
</comment>
<keyword evidence="3" id="KW-0479">Metal-binding</keyword>
<evidence type="ECO:0000256" key="2">
    <source>
        <dbReference type="ARBA" id="ARBA00008072"/>
    </source>
</evidence>
<protein>
    <recommendedName>
        <fullName evidence="6">Alcohol dehydrogenase-like N-terminal domain-containing protein</fullName>
    </recommendedName>
</protein>
<evidence type="ECO:0000256" key="4">
    <source>
        <dbReference type="ARBA" id="ARBA00022833"/>
    </source>
</evidence>
<gene>
    <name evidence="7" type="ORF">V6N12_009367</name>
</gene>
<evidence type="ECO:0000313" key="7">
    <source>
        <dbReference type="EMBL" id="KAK8555218.1"/>
    </source>
</evidence>
<evidence type="ECO:0000256" key="5">
    <source>
        <dbReference type="ARBA" id="ARBA00023002"/>
    </source>
</evidence>
<dbReference type="PROSITE" id="PS00059">
    <property type="entry name" value="ADH_ZINC"/>
    <property type="match status" value="1"/>
</dbReference>
<comment type="cofactor">
    <cofactor evidence="1">
        <name>Zn(2+)</name>
        <dbReference type="ChEBI" id="CHEBI:29105"/>
    </cofactor>
</comment>
<dbReference type="Proteomes" id="UP001472677">
    <property type="component" value="Unassembled WGS sequence"/>
</dbReference>
<dbReference type="InterPro" id="IPR013154">
    <property type="entry name" value="ADH-like_N"/>
</dbReference>
<keyword evidence="5" id="KW-0560">Oxidoreductase</keyword>
<dbReference type="SUPFAM" id="SSF50129">
    <property type="entry name" value="GroES-like"/>
    <property type="match status" value="1"/>
</dbReference>
<dbReference type="InterPro" id="IPR011032">
    <property type="entry name" value="GroES-like_sf"/>
</dbReference>
<dbReference type="Pfam" id="PF08240">
    <property type="entry name" value="ADH_N"/>
    <property type="match status" value="1"/>
</dbReference>
<evidence type="ECO:0000256" key="1">
    <source>
        <dbReference type="ARBA" id="ARBA00001947"/>
    </source>
</evidence>
<evidence type="ECO:0000313" key="8">
    <source>
        <dbReference type="Proteomes" id="UP001472677"/>
    </source>
</evidence>
<dbReference type="Gene3D" id="3.90.180.10">
    <property type="entry name" value="Medium-chain alcohol dehydrogenases, catalytic domain"/>
    <property type="match status" value="1"/>
</dbReference>
<organism evidence="7 8">
    <name type="scientific">Hibiscus sabdariffa</name>
    <name type="common">roselle</name>
    <dbReference type="NCBI Taxonomy" id="183260"/>
    <lineage>
        <taxon>Eukaryota</taxon>
        <taxon>Viridiplantae</taxon>
        <taxon>Streptophyta</taxon>
        <taxon>Embryophyta</taxon>
        <taxon>Tracheophyta</taxon>
        <taxon>Spermatophyta</taxon>
        <taxon>Magnoliopsida</taxon>
        <taxon>eudicotyledons</taxon>
        <taxon>Gunneridae</taxon>
        <taxon>Pentapetalae</taxon>
        <taxon>rosids</taxon>
        <taxon>malvids</taxon>
        <taxon>Malvales</taxon>
        <taxon>Malvaceae</taxon>
        <taxon>Malvoideae</taxon>
        <taxon>Hibiscus</taxon>
    </lineage>
</organism>
<dbReference type="InterPro" id="IPR002328">
    <property type="entry name" value="ADH_Zn_CS"/>
</dbReference>
<comment type="similarity">
    <text evidence="2">Belongs to the zinc-containing alcohol dehydrogenase family.</text>
</comment>
<accession>A0ABR2E8X9</accession>
<evidence type="ECO:0000256" key="3">
    <source>
        <dbReference type="ARBA" id="ARBA00022723"/>
    </source>
</evidence>
<evidence type="ECO:0000259" key="6">
    <source>
        <dbReference type="Pfam" id="PF08240"/>
    </source>
</evidence>
<keyword evidence="4" id="KW-0862">Zinc</keyword>
<feature type="domain" description="Alcohol dehydrogenase-like N-terminal" evidence="6">
    <location>
        <begin position="14"/>
        <end position="105"/>
    </location>
</feature>
<reference evidence="7 8" key="1">
    <citation type="journal article" date="2024" name="G3 (Bethesda)">
        <title>Genome assembly of Hibiscus sabdariffa L. provides insights into metabolisms of medicinal natural products.</title>
        <authorList>
            <person name="Kim T."/>
        </authorList>
    </citation>
    <scope>NUCLEOTIDE SEQUENCE [LARGE SCALE GENOMIC DNA]</scope>
    <source>
        <strain evidence="7">TK-2024</strain>
        <tissue evidence="7">Old leaves</tissue>
    </source>
</reference>
<proteinExistence type="inferred from homology"/>
<dbReference type="PANTHER" id="PTHR42683">
    <property type="entry name" value="ALDEHYDE REDUCTASE"/>
    <property type="match status" value="1"/>
</dbReference>